<dbReference type="EMBL" id="ML987189">
    <property type="protein sequence ID" value="KAF2256232.1"/>
    <property type="molecule type" value="Genomic_DNA"/>
</dbReference>
<feature type="compositionally biased region" description="Low complexity" evidence="1">
    <location>
        <begin position="122"/>
        <end position="131"/>
    </location>
</feature>
<feature type="region of interest" description="Disordered" evidence="1">
    <location>
        <begin position="73"/>
        <end position="226"/>
    </location>
</feature>
<accession>A0A6A6J207</accession>
<sequence>MALTPIMTVEIERWLRNLCTSSTCSAPAASAPKIVLSKVQGKPPLSSLPSTDQKRMVQLRMWTRCFAKTAGKEAQRTLGREPKHNEEDVDGVSATNAAARPTKTKTVRRKTAPLLPSYPSEPHSVPDYVSSPDPPPRTYQPSPGARAVSHSPSPEAVSDSKEQDLSLHGVLPPPAPETSKRNMAWTPRAPEDKNGPTTPLIDDPPPMVILDSTKSHTRKEERHATRRYIHATDEVYLQKWNSGRVSAKVSKDSRMCLADCPLSSTQHP</sequence>
<feature type="compositionally biased region" description="Basic residues" evidence="1">
    <location>
        <begin position="102"/>
        <end position="111"/>
    </location>
</feature>
<name>A0A6A6J207_9PLEO</name>
<evidence type="ECO:0000313" key="2">
    <source>
        <dbReference type="EMBL" id="KAF2256232.1"/>
    </source>
</evidence>
<dbReference type="Proteomes" id="UP000800094">
    <property type="component" value="Unassembled WGS sequence"/>
</dbReference>
<evidence type="ECO:0000313" key="3">
    <source>
        <dbReference type="Proteomes" id="UP000800094"/>
    </source>
</evidence>
<reference evidence="2" key="1">
    <citation type="journal article" date="2020" name="Stud. Mycol.">
        <title>101 Dothideomycetes genomes: a test case for predicting lifestyles and emergence of pathogens.</title>
        <authorList>
            <person name="Haridas S."/>
            <person name="Albert R."/>
            <person name="Binder M."/>
            <person name="Bloem J."/>
            <person name="Labutti K."/>
            <person name="Salamov A."/>
            <person name="Andreopoulos B."/>
            <person name="Baker S."/>
            <person name="Barry K."/>
            <person name="Bills G."/>
            <person name="Bluhm B."/>
            <person name="Cannon C."/>
            <person name="Castanera R."/>
            <person name="Culley D."/>
            <person name="Daum C."/>
            <person name="Ezra D."/>
            <person name="Gonzalez J."/>
            <person name="Henrissat B."/>
            <person name="Kuo A."/>
            <person name="Liang C."/>
            <person name="Lipzen A."/>
            <person name="Lutzoni F."/>
            <person name="Magnuson J."/>
            <person name="Mondo S."/>
            <person name="Nolan M."/>
            <person name="Ohm R."/>
            <person name="Pangilinan J."/>
            <person name="Park H.-J."/>
            <person name="Ramirez L."/>
            <person name="Alfaro M."/>
            <person name="Sun H."/>
            <person name="Tritt A."/>
            <person name="Yoshinaga Y."/>
            <person name="Zwiers L.-H."/>
            <person name="Turgeon B."/>
            <person name="Goodwin S."/>
            <person name="Spatafora J."/>
            <person name="Crous P."/>
            <person name="Grigoriev I."/>
        </authorList>
    </citation>
    <scope>NUCLEOTIDE SEQUENCE</scope>
    <source>
        <strain evidence="2">CBS 122368</strain>
    </source>
</reference>
<gene>
    <name evidence="2" type="ORF">BU26DRAFT_545613</name>
</gene>
<evidence type="ECO:0000256" key="1">
    <source>
        <dbReference type="SAM" id="MobiDB-lite"/>
    </source>
</evidence>
<dbReference type="RefSeq" id="XP_033691236.1">
    <property type="nucleotide sequence ID" value="XM_033831794.1"/>
</dbReference>
<protein>
    <submittedName>
        <fullName evidence="2">Uncharacterized protein</fullName>
    </submittedName>
</protein>
<dbReference type="GeneID" id="54585124"/>
<organism evidence="2 3">
    <name type="scientific">Trematosphaeria pertusa</name>
    <dbReference type="NCBI Taxonomy" id="390896"/>
    <lineage>
        <taxon>Eukaryota</taxon>
        <taxon>Fungi</taxon>
        <taxon>Dikarya</taxon>
        <taxon>Ascomycota</taxon>
        <taxon>Pezizomycotina</taxon>
        <taxon>Dothideomycetes</taxon>
        <taxon>Pleosporomycetidae</taxon>
        <taxon>Pleosporales</taxon>
        <taxon>Massarineae</taxon>
        <taxon>Trematosphaeriaceae</taxon>
        <taxon>Trematosphaeria</taxon>
    </lineage>
</organism>
<keyword evidence="3" id="KW-1185">Reference proteome</keyword>
<feature type="compositionally biased region" description="Basic and acidic residues" evidence="1">
    <location>
        <begin position="73"/>
        <end position="86"/>
    </location>
</feature>
<proteinExistence type="predicted"/>
<dbReference type="AlphaFoldDB" id="A0A6A6J207"/>